<dbReference type="InterPro" id="IPR013087">
    <property type="entry name" value="Znf_C2H2_type"/>
</dbReference>
<dbReference type="AlphaFoldDB" id="A0AA35SI30"/>
<feature type="compositionally biased region" description="Low complexity" evidence="1">
    <location>
        <begin position="98"/>
        <end position="108"/>
    </location>
</feature>
<name>A0AA35SI30_GEOBA</name>
<evidence type="ECO:0000313" key="3">
    <source>
        <dbReference type="EMBL" id="CAI8029527.1"/>
    </source>
</evidence>
<dbReference type="PANTHER" id="PTHR28594:SF1">
    <property type="entry name" value="ATR-INTERACTING PROTEIN"/>
    <property type="match status" value="1"/>
</dbReference>
<proteinExistence type="predicted"/>
<dbReference type="GO" id="GO:0006281">
    <property type="term" value="P:DNA repair"/>
    <property type="evidence" value="ECO:0007669"/>
    <property type="project" value="TreeGrafter"/>
</dbReference>
<evidence type="ECO:0000259" key="2">
    <source>
        <dbReference type="PROSITE" id="PS00028"/>
    </source>
</evidence>
<feature type="region of interest" description="Disordered" evidence="1">
    <location>
        <begin position="87"/>
        <end position="144"/>
    </location>
</feature>
<keyword evidence="4" id="KW-1185">Reference proteome</keyword>
<feature type="region of interest" description="Disordered" evidence="1">
    <location>
        <begin position="26"/>
        <end position="71"/>
    </location>
</feature>
<feature type="compositionally biased region" description="Basic and acidic residues" evidence="1">
    <location>
        <begin position="26"/>
        <end position="35"/>
    </location>
</feature>
<comment type="caution">
    <text evidence="3">The sequence shown here is derived from an EMBL/GenBank/DDBJ whole genome shotgun (WGS) entry which is preliminary data.</text>
</comment>
<dbReference type="EMBL" id="CASHTH010002414">
    <property type="protein sequence ID" value="CAI8029527.1"/>
    <property type="molecule type" value="Genomic_DNA"/>
</dbReference>
<reference evidence="3" key="1">
    <citation type="submission" date="2023-03" db="EMBL/GenBank/DDBJ databases">
        <authorList>
            <person name="Steffen K."/>
            <person name="Cardenas P."/>
        </authorList>
    </citation>
    <scope>NUCLEOTIDE SEQUENCE</scope>
</reference>
<feature type="compositionally biased region" description="Acidic residues" evidence="1">
    <location>
        <begin position="36"/>
        <end position="45"/>
    </location>
</feature>
<dbReference type="GO" id="GO:0000077">
    <property type="term" value="P:DNA damage checkpoint signaling"/>
    <property type="evidence" value="ECO:0007669"/>
    <property type="project" value="InterPro"/>
</dbReference>
<feature type="non-terminal residue" evidence="3">
    <location>
        <position position="1"/>
    </location>
</feature>
<organism evidence="3 4">
    <name type="scientific">Geodia barretti</name>
    <name type="common">Barrett's horny sponge</name>
    <dbReference type="NCBI Taxonomy" id="519541"/>
    <lineage>
        <taxon>Eukaryota</taxon>
        <taxon>Metazoa</taxon>
        <taxon>Porifera</taxon>
        <taxon>Demospongiae</taxon>
        <taxon>Heteroscleromorpha</taxon>
        <taxon>Tetractinellida</taxon>
        <taxon>Astrophorina</taxon>
        <taxon>Geodiidae</taxon>
        <taxon>Geodia</taxon>
    </lineage>
</organism>
<dbReference type="PROSITE" id="PS00028">
    <property type="entry name" value="ZINC_FINGER_C2H2_1"/>
    <property type="match status" value="1"/>
</dbReference>
<feature type="compositionally biased region" description="Basic and acidic residues" evidence="1">
    <location>
        <begin position="129"/>
        <end position="138"/>
    </location>
</feature>
<dbReference type="InterPro" id="IPR033349">
    <property type="entry name" value="ATRIP"/>
</dbReference>
<dbReference type="PANTHER" id="PTHR28594">
    <property type="entry name" value="ATR-INTERACTING PROTEIN"/>
    <property type="match status" value="1"/>
</dbReference>
<evidence type="ECO:0000256" key="1">
    <source>
        <dbReference type="SAM" id="MobiDB-lite"/>
    </source>
</evidence>
<accession>A0AA35SI30</accession>
<gene>
    <name evidence="3" type="ORF">GBAR_LOCUS16771</name>
</gene>
<sequence length="408" mass="46209">DQLIAPLPPRYSLDDEVEPTVLEAELVREAEGGREEGDEMEEEGEREARVGSAATPKLSRESRETQPRTMKWKGMVLEQMAPTGELSRVWIPRKTEEPSSQEAPSSSSRDWRRRRSTSVPLSVTPYGRGAREEGDKDARRRRYSGSYGGKGGKLLSSLLQLVSLQWIESNEVILLGLKLLFILARDCPYEQLERFSRLLERDGLDTYLAEELPNPSLSLESLKLLTCLSNSPQLTNSLCSKGDPSYGCLLLLCYDFFTKKVTEDAHMQYLIHSQLVQLVSTISMVEGGPSVLFESACPCCMELLKSMMTLIQHLVQDVCFSEDLTRSNVLLLCSLVVLLNRISLIDRYFDTHKDACNYTFLYSIRTLKYLFEDHNEVNSTTKYILSELHSEFCEDDLPEDGSGEDEET</sequence>
<dbReference type="Proteomes" id="UP001174909">
    <property type="component" value="Unassembled WGS sequence"/>
</dbReference>
<evidence type="ECO:0000313" key="4">
    <source>
        <dbReference type="Proteomes" id="UP001174909"/>
    </source>
</evidence>
<protein>
    <recommendedName>
        <fullName evidence="2">C2H2-type domain-containing protein</fullName>
    </recommendedName>
</protein>
<feature type="domain" description="C2H2-type" evidence="2">
    <location>
        <begin position="248"/>
        <end position="272"/>
    </location>
</feature>